<dbReference type="Pfam" id="PF01547">
    <property type="entry name" value="SBP_bac_1"/>
    <property type="match status" value="1"/>
</dbReference>
<evidence type="ECO:0000256" key="2">
    <source>
        <dbReference type="ARBA" id="ARBA00022729"/>
    </source>
</evidence>
<evidence type="ECO:0000313" key="7">
    <source>
        <dbReference type="Proteomes" id="UP001500897"/>
    </source>
</evidence>
<sequence length="437" mass="47528">MRRGWTAVGTATALALALGGCTDGGPAPLKGVVAEADRSKVSGSITVLTNRVDQVNGGLLKKYAAEFNKLYPKVRVNFEGLVDYEGEVGKRLAEGNYGDVLLIPDSLDAGRFPTYFSSLGNSRELSDTFDYIDYGTVDEHVYGIANIGIASGLVYNKAVWAKAGITEWPATPDRFIADLKAVKEKTQAIPYYTNYHDGWPLRQWSDAIGVPSCDNTARDRLAATAAPWTPGADLYEIDSLLYRAVHEKLTESEPQATDWERSKQLLGTGRVATMELGSWAVSQMREAATEAGANPDDIGFMPLPVQHDGHFCTVVQPDYKYAVNVHSPHQDAAKAWLEWYITRSGSAADDESISSVRGAKLPASLQPLDDRAVRMIPQTREQLAKVDAIDRAAGIGLDAPDYRRKLVDLATGAAPGDLDSYFADLNRRWGRAQKAAG</sequence>
<evidence type="ECO:0000256" key="4">
    <source>
        <dbReference type="ARBA" id="ARBA00023139"/>
    </source>
</evidence>
<gene>
    <name evidence="6" type="ORF">GCM10009759_58360</name>
</gene>
<evidence type="ECO:0000256" key="3">
    <source>
        <dbReference type="ARBA" id="ARBA00023136"/>
    </source>
</evidence>
<keyword evidence="5" id="KW-0449">Lipoprotein</keyword>
<evidence type="ECO:0000256" key="5">
    <source>
        <dbReference type="ARBA" id="ARBA00023288"/>
    </source>
</evidence>
<dbReference type="PROSITE" id="PS51257">
    <property type="entry name" value="PROKAR_LIPOPROTEIN"/>
    <property type="match status" value="1"/>
</dbReference>
<dbReference type="EMBL" id="BAAANS010000048">
    <property type="protein sequence ID" value="GAA2114241.1"/>
    <property type="molecule type" value="Genomic_DNA"/>
</dbReference>
<organism evidence="6 7">
    <name type="scientific">Kitasatospora saccharophila</name>
    <dbReference type="NCBI Taxonomy" id="407973"/>
    <lineage>
        <taxon>Bacteria</taxon>
        <taxon>Bacillati</taxon>
        <taxon>Actinomycetota</taxon>
        <taxon>Actinomycetes</taxon>
        <taxon>Kitasatosporales</taxon>
        <taxon>Streptomycetaceae</taxon>
        <taxon>Kitasatospora</taxon>
    </lineage>
</organism>
<keyword evidence="1" id="KW-1003">Cell membrane</keyword>
<dbReference type="InterPro" id="IPR050490">
    <property type="entry name" value="Bact_solute-bd_prot1"/>
</dbReference>
<dbReference type="PANTHER" id="PTHR43649:SF33">
    <property type="entry name" value="POLYGALACTURONAN_RHAMNOGALACTURONAN-BINDING PROTEIN YTCQ"/>
    <property type="match status" value="1"/>
</dbReference>
<name>A0ABN2XMK4_9ACTN</name>
<dbReference type="SUPFAM" id="SSF53850">
    <property type="entry name" value="Periplasmic binding protein-like II"/>
    <property type="match status" value="1"/>
</dbReference>
<dbReference type="Proteomes" id="UP001500897">
    <property type="component" value="Unassembled WGS sequence"/>
</dbReference>
<dbReference type="PANTHER" id="PTHR43649">
    <property type="entry name" value="ARABINOSE-BINDING PROTEIN-RELATED"/>
    <property type="match status" value="1"/>
</dbReference>
<reference evidence="6 7" key="1">
    <citation type="journal article" date="2019" name="Int. J. Syst. Evol. Microbiol.">
        <title>The Global Catalogue of Microorganisms (GCM) 10K type strain sequencing project: providing services to taxonomists for standard genome sequencing and annotation.</title>
        <authorList>
            <consortium name="The Broad Institute Genomics Platform"/>
            <consortium name="The Broad Institute Genome Sequencing Center for Infectious Disease"/>
            <person name="Wu L."/>
            <person name="Ma J."/>
        </authorList>
    </citation>
    <scope>NUCLEOTIDE SEQUENCE [LARGE SCALE GENOMIC DNA]</scope>
    <source>
        <strain evidence="6 7">JCM 14559</strain>
    </source>
</reference>
<dbReference type="Gene3D" id="3.40.190.10">
    <property type="entry name" value="Periplasmic binding protein-like II"/>
    <property type="match status" value="2"/>
</dbReference>
<keyword evidence="7" id="KW-1185">Reference proteome</keyword>
<accession>A0ABN2XMK4</accession>
<evidence type="ECO:0000313" key="6">
    <source>
        <dbReference type="EMBL" id="GAA2114241.1"/>
    </source>
</evidence>
<keyword evidence="2" id="KW-0732">Signal</keyword>
<keyword evidence="3" id="KW-0472">Membrane</keyword>
<protein>
    <submittedName>
        <fullName evidence="6">Extracellular solute-binding protein</fullName>
    </submittedName>
</protein>
<dbReference type="InterPro" id="IPR006059">
    <property type="entry name" value="SBP"/>
</dbReference>
<proteinExistence type="predicted"/>
<keyword evidence="4" id="KW-0564">Palmitate</keyword>
<comment type="caution">
    <text evidence="6">The sequence shown here is derived from an EMBL/GenBank/DDBJ whole genome shotgun (WGS) entry which is preliminary data.</text>
</comment>
<evidence type="ECO:0000256" key="1">
    <source>
        <dbReference type="ARBA" id="ARBA00022475"/>
    </source>
</evidence>